<protein>
    <submittedName>
        <fullName evidence="2">Uncharacterized protein</fullName>
    </submittedName>
</protein>
<reference evidence="2" key="1">
    <citation type="submission" date="2021-11" db="EMBL/GenBank/DDBJ databases">
        <authorList>
            <person name="Islam A."/>
            <person name="Islam S."/>
            <person name="Flora M.S."/>
            <person name="Rahman M."/>
            <person name="Ziaur R.M."/>
            <person name="Epstein J.H."/>
            <person name="Hassan M."/>
            <person name="Klassen M."/>
            <person name="Woodard K."/>
            <person name="Webb A."/>
            <person name="Webby R.J."/>
            <person name="El Zowalaty M.E."/>
        </authorList>
    </citation>
    <scope>NUCLEOTIDE SEQUENCE</scope>
    <source>
        <strain evidence="2">Pbs3</strain>
    </source>
</reference>
<evidence type="ECO:0000313" key="3">
    <source>
        <dbReference type="Proteomes" id="UP001160483"/>
    </source>
</evidence>
<dbReference type="AlphaFoldDB" id="A0AAU9KRS8"/>
<organism evidence="2 3">
    <name type="scientific">Peronospora belbahrii</name>
    <dbReference type="NCBI Taxonomy" id="622444"/>
    <lineage>
        <taxon>Eukaryota</taxon>
        <taxon>Sar</taxon>
        <taxon>Stramenopiles</taxon>
        <taxon>Oomycota</taxon>
        <taxon>Peronosporomycetes</taxon>
        <taxon>Peronosporales</taxon>
        <taxon>Peronosporaceae</taxon>
        <taxon>Peronospora</taxon>
    </lineage>
</organism>
<dbReference type="EMBL" id="CAKKTJ010000121">
    <property type="protein sequence ID" value="CAH0475094.1"/>
    <property type="molecule type" value="Genomic_DNA"/>
</dbReference>
<dbReference type="Proteomes" id="UP001160483">
    <property type="component" value="Unassembled WGS sequence"/>
</dbReference>
<proteinExistence type="predicted"/>
<name>A0AAU9KRS8_9STRA</name>
<feature type="region of interest" description="Disordered" evidence="1">
    <location>
        <begin position="31"/>
        <end position="51"/>
    </location>
</feature>
<evidence type="ECO:0000313" key="2">
    <source>
        <dbReference type="EMBL" id="CAH0475094.1"/>
    </source>
</evidence>
<comment type="caution">
    <text evidence="2">The sequence shown here is derived from an EMBL/GenBank/DDBJ whole genome shotgun (WGS) entry which is preliminary data.</text>
</comment>
<accession>A0AAU9KRS8</accession>
<sequence length="777" mass="88764">MRLDLILLMAAIKQFRCVDTLSAWPTPAFAQPTQSNRHTFPAQRSLRDGTEADAEERGFKEWTSKAAKMFGLGTSNYESLSRTFTEDEAILKRLKLHKSTNWLRSKKLFKYRDEMIEKYGNDEAYVVMADVLSTWRGETTFLLDLAAGNAEPIAKRLGTAMGTVWLNRNKEEGEILRLLLSLTTPDEPIFTGKNLLDHPLFSMWIDFVTLKTKDTNNFDEVLAKVFMSTLNDEHISNTLEAARKERNSQVAFGLEIASLERRKGALTLAQSFEYLNLNYRSLEFQLRNKKFKYWVDYVGDEEAVKFLVNLPKDFATASPNTRKEIDTAKRLESARRDTHAAALAERLQNAQMKAWTEGEDFATVAQVFDKLSNGEGFISYGEVLPTFDVLVRFAKYVNNDEKVAMKALVQAFVSEKGEYGSIITLLTKLSNMKEPNPNESALMEAVTNSWKDDAMDPKVALSMLPINPKDPKLLNTSTFKMWSDYMKQNFHDSENQMTAILFEKFDPYEFALIVGNAKHLDVKDEVLVNALQKYQENWVQNNCPTVEDAFNYLKVDQGGRGTVFPLSEKTATSSSLEKPPSDSLITTPVFRMWFTYMNNLHGDKADEQMVLFLSKLYDTDMRGFLRMLETKSWPDLVITKDAAITKDIATKLQNAHLRIYKEQQETPILAMMDLLHLNTNMHQILQYDHVDNRIMIKLVKHLQDPDNKKGMTDGAAIAIAYADIFPTASLKRILRTEKAVSTSSNRDEKDRYQYISDALNKILVILNEKKTKLAFGR</sequence>
<evidence type="ECO:0000256" key="1">
    <source>
        <dbReference type="SAM" id="MobiDB-lite"/>
    </source>
</evidence>
<gene>
    <name evidence="2" type="ORF">PBS003_LOCUS1926</name>
</gene>